<dbReference type="GO" id="GO:0006351">
    <property type="term" value="P:DNA-templated transcription"/>
    <property type="evidence" value="ECO:0007669"/>
    <property type="project" value="InterPro"/>
</dbReference>
<dbReference type="InterPro" id="IPR001138">
    <property type="entry name" value="Zn2Cys6_DnaBD"/>
</dbReference>
<dbReference type="SMART" id="SM00906">
    <property type="entry name" value="Fungal_trans"/>
    <property type="match status" value="1"/>
</dbReference>
<dbReference type="STRING" id="983965.A0A2T4CGP6"/>
<dbReference type="EMBL" id="KZ679127">
    <property type="protein sequence ID" value="PTB80745.1"/>
    <property type="molecule type" value="Genomic_DNA"/>
</dbReference>
<evidence type="ECO:0000256" key="2">
    <source>
        <dbReference type="ARBA" id="ARBA00023242"/>
    </source>
</evidence>
<dbReference type="Pfam" id="PF04082">
    <property type="entry name" value="Fungal_trans"/>
    <property type="match status" value="1"/>
</dbReference>
<dbReference type="PROSITE" id="PS50048">
    <property type="entry name" value="ZN2_CY6_FUNGAL_2"/>
    <property type="match status" value="1"/>
</dbReference>
<name>A0A2T4CGP6_TRILO</name>
<proteinExistence type="predicted"/>
<evidence type="ECO:0000256" key="1">
    <source>
        <dbReference type="ARBA" id="ARBA00022723"/>
    </source>
</evidence>
<feature type="domain" description="Zn(2)-C6 fungal-type" evidence="3">
    <location>
        <begin position="13"/>
        <end position="42"/>
    </location>
</feature>
<dbReference type="AlphaFoldDB" id="A0A2T4CGP6"/>
<dbReference type="PANTHER" id="PTHR31668:SF19">
    <property type="entry name" value="ZN(2)-C6 FUNGAL-TYPE DOMAIN-CONTAINING PROTEIN-RELATED"/>
    <property type="match status" value="1"/>
</dbReference>
<dbReference type="InterPro" id="IPR036864">
    <property type="entry name" value="Zn2-C6_fun-type_DNA-bd_sf"/>
</dbReference>
<sequence length="633" mass="69000">MPPPTPSKPPQQVCDNCRFRKMKCDRGLPCSNCVVSSIPCRYLHTLRRKGPRGGKGRRLSQIRQGLTEPDRNHFEVSTPGAAQQQMQFGVLEEASTAAGRCSSSRSCGGAAGGGGGGGGGSQQQQQQNSLLALATATEHDRQRLSVALAAHVQVFMKHLFPIMPVVNDRELLADSLRLDALSPSRYAFLLSLCAATRIQLKLDSADEYDETVVGINTSLDSPLTGEALLSAAEQARLRFNVVDDLSLDTLLTSFFLFASYGNLEKHSHAWFYLNQAISLALSMGLHSEAAYGSLEESERETRRRIFWLLFVTERTYALQHRRPVMLRNTIAKPQIVDSDCPVVMHDFVNHARLFELLPCSLYEWQPHADGCCQPQGVALSRAVSDRLSAAVRPAESVMESQRFDTLVTQQWLRVSMWRLAFGSRPGLAYGGQQQQQQGSMMPALGLPFEAGRSIMKALGSVSQSSKDCHGIAIEQKLFDIGMSLADASMSASPPIPSFEFGPHDLLCSVVKFLGRIRGCQSNLLPKLLRHSELILGFSSSSPLAGIDIHWPALLEEEHHHHHPSAADVGDHLAHHHVQQGGESSSASSSSSAGSWQDTCDLAMLEPGAGGFMGLGCEEAFEEQVHLAGQVEIA</sequence>
<dbReference type="GO" id="GO:0003677">
    <property type="term" value="F:DNA binding"/>
    <property type="evidence" value="ECO:0007669"/>
    <property type="project" value="InterPro"/>
</dbReference>
<dbReference type="Gene3D" id="4.10.240.10">
    <property type="entry name" value="Zn(2)-C6 fungal-type DNA-binding domain"/>
    <property type="match status" value="1"/>
</dbReference>
<dbReference type="CDD" id="cd12148">
    <property type="entry name" value="fungal_TF_MHR"/>
    <property type="match status" value="1"/>
</dbReference>
<dbReference type="Proteomes" id="UP000240760">
    <property type="component" value="Unassembled WGS sequence"/>
</dbReference>
<dbReference type="SUPFAM" id="SSF57701">
    <property type="entry name" value="Zn2/Cys6 DNA-binding domain"/>
    <property type="match status" value="1"/>
</dbReference>
<gene>
    <name evidence="4" type="ORF">M440DRAFT_1419287</name>
</gene>
<keyword evidence="1" id="KW-0479">Metal-binding</keyword>
<evidence type="ECO:0000313" key="5">
    <source>
        <dbReference type="Proteomes" id="UP000240760"/>
    </source>
</evidence>
<accession>A0A2T4CGP6</accession>
<keyword evidence="5" id="KW-1185">Reference proteome</keyword>
<reference evidence="4 5" key="1">
    <citation type="submission" date="2016-07" db="EMBL/GenBank/DDBJ databases">
        <title>Multiple horizontal gene transfer events from other fungi enriched the ability of initially mycotrophic Trichoderma (Ascomycota) to feed on dead plant biomass.</title>
        <authorList>
            <consortium name="DOE Joint Genome Institute"/>
            <person name="Aerts A."/>
            <person name="Atanasova L."/>
            <person name="Chenthamara K."/>
            <person name="Zhang J."/>
            <person name="Grujic M."/>
            <person name="Henrissat B."/>
            <person name="Kuo A."/>
            <person name="Salamov A."/>
            <person name="Lipzen A."/>
            <person name="Labutti K."/>
            <person name="Barry K."/>
            <person name="Miao Y."/>
            <person name="Rahimi M.J."/>
            <person name="Shen Q."/>
            <person name="Grigoriev I.V."/>
            <person name="Kubicek C.P."/>
            <person name="Druzhinina I.S."/>
        </authorList>
    </citation>
    <scope>NUCLEOTIDE SEQUENCE [LARGE SCALE GENOMIC DNA]</scope>
    <source>
        <strain evidence="4 5">ATCC 18648</strain>
    </source>
</reference>
<dbReference type="GO" id="GO:0008270">
    <property type="term" value="F:zinc ion binding"/>
    <property type="evidence" value="ECO:0007669"/>
    <property type="project" value="InterPro"/>
</dbReference>
<dbReference type="SMART" id="SM00066">
    <property type="entry name" value="GAL4"/>
    <property type="match status" value="1"/>
</dbReference>
<dbReference type="PROSITE" id="PS00463">
    <property type="entry name" value="ZN2_CY6_FUNGAL_1"/>
    <property type="match status" value="1"/>
</dbReference>
<keyword evidence="2" id="KW-0539">Nucleus</keyword>
<dbReference type="InterPro" id="IPR007219">
    <property type="entry name" value="XnlR_reg_dom"/>
</dbReference>
<organism evidence="4 5">
    <name type="scientific">Trichoderma longibrachiatum ATCC 18648</name>
    <dbReference type="NCBI Taxonomy" id="983965"/>
    <lineage>
        <taxon>Eukaryota</taxon>
        <taxon>Fungi</taxon>
        <taxon>Dikarya</taxon>
        <taxon>Ascomycota</taxon>
        <taxon>Pezizomycotina</taxon>
        <taxon>Sordariomycetes</taxon>
        <taxon>Hypocreomycetidae</taxon>
        <taxon>Hypocreales</taxon>
        <taxon>Hypocreaceae</taxon>
        <taxon>Trichoderma</taxon>
    </lineage>
</organism>
<dbReference type="GO" id="GO:0000981">
    <property type="term" value="F:DNA-binding transcription factor activity, RNA polymerase II-specific"/>
    <property type="evidence" value="ECO:0007669"/>
    <property type="project" value="InterPro"/>
</dbReference>
<evidence type="ECO:0000313" key="4">
    <source>
        <dbReference type="EMBL" id="PTB80745.1"/>
    </source>
</evidence>
<dbReference type="OrthoDB" id="4132249at2759"/>
<dbReference type="InterPro" id="IPR050797">
    <property type="entry name" value="Carb_Metab_Trans_Reg"/>
</dbReference>
<protein>
    <recommendedName>
        <fullName evidence="3">Zn(2)-C6 fungal-type domain-containing protein</fullName>
    </recommendedName>
</protein>
<evidence type="ECO:0000259" key="3">
    <source>
        <dbReference type="PROSITE" id="PS50048"/>
    </source>
</evidence>
<dbReference type="PANTHER" id="PTHR31668">
    <property type="entry name" value="GLUCOSE TRANSPORT TRANSCRIPTION REGULATOR RGT1-RELATED-RELATED"/>
    <property type="match status" value="1"/>
</dbReference>
<dbReference type="CDD" id="cd00067">
    <property type="entry name" value="GAL4"/>
    <property type="match status" value="1"/>
</dbReference>
<dbReference type="Pfam" id="PF00172">
    <property type="entry name" value="Zn_clus"/>
    <property type="match status" value="1"/>
</dbReference>